<dbReference type="OrthoDB" id="3172795at2"/>
<dbReference type="NCBIfam" id="TIGR03064">
    <property type="entry name" value="sortase_srtB"/>
    <property type="match status" value="1"/>
</dbReference>
<evidence type="ECO:0000256" key="2">
    <source>
        <dbReference type="SAM" id="Phobius"/>
    </source>
</evidence>
<feature type="compositionally biased region" description="Basic and acidic residues" evidence="1">
    <location>
        <begin position="1"/>
        <end position="23"/>
    </location>
</feature>
<dbReference type="InterPro" id="IPR009835">
    <property type="entry name" value="SrtB"/>
</dbReference>
<gene>
    <name evidence="3" type="primary">srtB</name>
    <name evidence="3" type="ORF">C2L71_01975</name>
</gene>
<dbReference type="Gene3D" id="2.40.260.10">
    <property type="entry name" value="Sortase"/>
    <property type="match status" value="1"/>
</dbReference>
<organism evidence="3 4">
    <name type="scientific">Enteroscipio rubneri</name>
    <dbReference type="NCBI Taxonomy" id="2070686"/>
    <lineage>
        <taxon>Bacteria</taxon>
        <taxon>Bacillati</taxon>
        <taxon>Actinomycetota</taxon>
        <taxon>Coriobacteriia</taxon>
        <taxon>Eggerthellales</taxon>
        <taxon>Eggerthellaceae</taxon>
        <taxon>Enteroscipio</taxon>
    </lineage>
</organism>
<feature type="compositionally biased region" description="Low complexity" evidence="1">
    <location>
        <begin position="51"/>
        <end position="63"/>
    </location>
</feature>
<dbReference type="SUPFAM" id="SSF63817">
    <property type="entry name" value="Sortase"/>
    <property type="match status" value="1"/>
</dbReference>
<dbReference type="CDD" id="cd05826">
    <property type="entry name" value="Sortase_B"/>
    <property type="match status" value="1"/>
</dbReference>
<protein>
    <submittedName>
        <fullName evidence="3">SrtB family sortase</fullName>
    </submittedName>
</protein>
<keyword evidence="4" id="KW-1185">Reference proteome</keyword>
<evidence type="ECO:0000256" key="1">
    <source>
        <dbReference type="SAM" id="MobiDB-lite"/>
    </source>
</evidence>
<dbReference type="AlphaFoldDB" id="A0A2K2UEK7"/>
<feature type="region of interest" description="Disordered" evidence="1">
    <location>
        <begin position="358"/>
        <end position="382"/>
    </location>
</feature>
<name>A0A2K2UEK7_9ACTN</name>
<dbReference type="Proteomes" id="UP000236197">
    <property type="component" value="Unassembled WGS sequence"/>
</dbReference>
<evidence type="ECO:0000313" key="3">
    <source>
        <dbReference type="EMBL" id="PNV68766.1"/>
    </source>
</evidence>
<comment type="caution">
    <text evidence="3">The sequence shown here is derived from an EMBL/GenBank/DDBJ whole genome shotgun (WGS) entry which is preliminary data.</text>
</comment>
<sequence>MVESRQHPDPPRRERPARDRSDARAGAPAPRSVRPAAGPAKPGHVAGGAGASRSAAGRQSATRPVARQGAHRAAESPQGAFRAVQPGSRRGMGASRHSSGAPRKKGGPWRVVFWIALVVLVASLASLGALIFSYWQGQSSYEELAEQEFTAPDDIEGASLADFSVDWDALRAINPDIVGWVFVPGSEINYPIVHTADNEYYLTHDFKGTEGFLAKHGAIFLAAENEGDFSDPNNLVYGHNMRDGSMFASITGMTDQARFDELRTVYILTPQGNYRLRTFSLVHCAADDPLAQMTFSSEEERVSYVQDKMDRSVVLASDIPAASDTTKTFAFSTCDSLPTDGRYVLFASVVESTFAASADGGAAPVDPDDPAAVDGASKEATS</sequence>
<keyword evidence="2" id="KW-0812">Transmembrane</keyword>
<feature type="transmembrane region" description="Helical" evidence="2">
    <location>
        <begin position="111"/>
        <end position="135"/>
    </location>
</feature>
<accession>A0A2K2UEK7</accession>
<dbReference type="EMBL" id="PPEK01000001">
    <property type="protein sequence ID" value="PNV68766.1"/>
    <property type="molecule type" value="Genomic_DNA"/>
</dbReference>
<proteinExistence type="predicted"/>
<keyword evidence="2" id="KW-1133">Transmembrane helix</keyword>
<feature type="region of interest" description="Disordered" evidence="1">
    <location>
        <begin position="1"/>
        <end position="105"/>
    </location>
</feature>
<dbReference type="InterPro" id="IPR023365">
    <property type="entry name" value="Sortase_dom-sf"/>
</dbReference>
<evidence type="ECO:0000313" key="4">
    <source>
        <dbReference type="Proteomes" id="UP000236197"/>
    </source>
</evidence>
<reference evidence="4" key="1">
    <citation type="submission" date="2018-01" db="EMBL/GenBank/DDBJ databases">
        <title>Rubneribacter badeniensis gen. nov., sp. nov., and Colonibacter rubneri, gen. nov., sp. nov., WGS of new members of the Eggerthellaceae.</title>
        <authorList>
            <person name="Danylec N."/>
            <person name="Stoll D.A."/>
            <person name="Doetsch A."/>
            <person name="Kulling S.E."/>
            <person name="Huch M."/>
        </authorList>
    </citation>
    <scope>NUCLEOTIDE SEQUENCE [LARGE SCALE GENOMIC DNA]</scope>
    <source>
        <strain evidence="4">ResAG-96</strain>
    </source>
</reference>
<keyword evidence="2" id="KW-0472">Membrane</keyword>